<gene>
    <name evidence="1" type="ORF">HYR64_03875</name>
</gene>
<evidence type="ECO:0000313" key="2">
    <source>
        <dbReference type="Proteomes" id="UP000727962"/>
    </source>
</evidence>
<dbReference type="EMBL" id="JACOSL010000026">
    <property type="protein sequence ID" value="MBI1756228.1"/>
    <property type="molecule type" value="Genomic_DNA"/>
</dbReference>
<protein>
    <recommendedName>
        <fullName evidence="3">DUF4352 domain-containing protein</fullName>
    </recommendedName>
</protein>
<accession>A0A931LU76</accession>
<sequence length="168" mass="17817">MKRRWTVLLASAPVALFLGLGSLALLARPEYVPPGSRMHVDDFAAYALKSRSVAKVGGVAAPAGKAFYLIDLRFTNEAKRVSFDYRPEFVEVADDQGCGLRLAPEARASLGPAEAHLDAGESAKRTLVFLGPADAKSLKMAFVLGGGAGAAIDAVLFGNRQTVLEVER</sequence>
<proteinExistence type="predicted"/>
<dbReference type="AlphaFoldDB" id="A0A931LU76"/>
<dbReference type="Proteomes" id="UP000727962">
    <property type="component" value="Unassembled WGS sequence"/>
</dbReference>
<comment type="caution">
    <text evidence="1">The sequence shown here is derived from an EMBL/GenBank/DDBJ whole genome shotgun (WGS) entry which is preliminary data.</text>
</comment>
<name>A0A931LU76_FIMGI</name>
<evidence type="ECO:0000313" key="1">
    <source>
        <dbReference type="EMBL" id="MBI1756228.1"/>
    </source>
</evidence>
<evidence type="ECO:0008006" key="3">
    <source>
        <dbReference type="Google" id="ProtNLM"/>
    </source>
</evidence>
<reference evidence="1" key="1">
    <citation type="submission" date="2020-07" db="EMBL/GenBank/DDBJ databases">
        <title>Huge and variable diversity of episymbiotic CPR bacteria and DPANN archaea in groundwater ecosystems.</title>
        <authorList>
            <person name="He C.Y."/>
            <person name="Keren R."/>
            <person name="Whittaker M."/>
            <person name="Farag I.F."/>
            <person name="Doudna J."/>
            <person name="Cate J.H.D."/>
            <person name="Banfield J.F."/>
        </authorList>
    </citation>
    <scope>NUCLEOTIDE SEQUENCE</scope>
    <source>
        <strain evidence="1">NC_groundwater_17_Pr7_B-0.1um_64_12</strain>
    </source>
</reference>
<organism evidence="1 2">
    <name type="scientific">Fimbriimonas ginsengisoli</name>
    <dbReference type="NCBI Taxonomy" id="1005039"/>
    <lineage>
        <taxon>Bacteria</taxon>
        <taxon>Bacillati</taxon>
        <taxon>Armatimonadota</taxon>
        <taxon>Fimbriimonadia</taxon>
        <taxon>Fimbriimonadales</taxon>
        <taxon>Fimbriimonadaceae</taxon>
        <taxon>Fimbriimonas</taxon>
    </lineage>
</organism>